<keyword evidence="7" id="KW-1185">Reference proteome</keyword>
<dbReference type="SMART" id="SM00440">
    <property type="entry name" value="ZnF_C2C2"/>
    <property type="match status" value="1"/>
</dbReference>
<dbReference type="AlphaFoldDB" id="A0A1Y1UXA5"/>
<evidence type="ECO:0000256" key="1">
    <source>
        <dbReference type="ARBA" id="ARBA00022723"/>
    </source>
</evidence>
<evidence type="ECO:0000313" key="7">
    <source>
        <dbReference type="Proteomes" id="UP000193719"/>
    </source>
</evidence>
<dbReference type="GO" id="GO:0008270">
    <property type="term" value="F:zinc ion binding"/>
    <property type="evidence" value="ECO:0007669"/>
    <property type="project" value="UniProtKB-KW"/>
</dbReference>
<organism evidence="6 7">
    <name type="scientific">Piromyces finnis</name>
    <dbReference type="NCBI Taxonomy" id="1754191"/>
    <lineage>
        <taxon>Eukaryota</taxon>
        <taxon>Fungi</taxon>
        <taxon>Fungi incertae sedis</taxon>
        <taxon>Chytridiomycota</taxon>
        <taxon>Chytridiomycota incertae sedis</taxon>
        <taxon>Neocallimastigomycetes</taxon>
        <taxon>Neocallimastigales</taxon>
        <taxon>Neocallimastigaceae</taxon>
        <taxon>Piromyces</taxon>
    </lineage>
</organism>
<dbReference type="EMBL" id="MCFH01000059">
    <property type="protein sequence ID" value="ORX42854.1"/>
    <property type="molecule type" value="Genomic_DNA"/>
</dbReference>
<evidence type="ECO:0000313" key="6">
    <source>
        <dbReference type="EMBL" id="ORX42854.1"/>
    </source>
</evidence>
<dbReference type="GO" id="GO:0006351">
    <property type="term" value="P:DNA-templated transcription"/>
    <property type="evidence" value="ECO:0007669"/>
    <property type="project" value="InterPro"/>
</dbReference>
<evidence type="ECO:0000256" key="4">
    <source>
        <dbReference type="PROSITE-ProRule" id="PRU00472"/>
    </source>
</evidence>
<dbReference type="Pfam" id="PF01096">
    <property type="entry name" value="Zn_ribbon_TFIIS"/>
    <property type="match status" value="1"/>
</dbReference>
<evidence type="ECO:0000256" key="3">
    <source>
        <dbReference type="ARBA" id="ARBA00022833"/>
    </source>
</evidence>
<dbReference type="SUPFAM" id="SSF57783">
    <property type="entry name" value="Zinc beta-ribbon"/>
    <property type="match status" value="1"/>
</dbReference>
<accession>A0A1Y1UXA5</accession>
<dbReference type="InterPro" id="IPR001222">
    <property type="entry name" value="Znf_TFIIS"/>
</dbReference>
<feature type="domain" description="TFIIS-type" evidence="5">
    <location>
        <begin position="39"/>
        <end position="97"/>
    </location>
</feature>
<gene>
    <name evidence="6" type="ORF">BCR36DRAFT_150106</name>
</gene>
<dbReference type="Gene3D" id="2.20.25.10">
    <property type="match status" value="1"/>
</dbReference>
<protein>
    <recommendedName>
        <fullName evidence="5">TFIIS-type domain-containing protein</fullName>
    </recommendedName>
</protein>
<dbReference type="PROSITE" id="PS51133">
    <property type="entry name" value="ZF_TFIIS_2"/>
    <property type="match status" value="1"/>
</dbReference>
<name>A0A1Y1UXA5_9FUNG</name>
<keyword evidence="1" id="KW-0479">Metal-binding</keyword>
<reference evidence="6 7" key="2">
    <citation type="submission" date="2016-08" db="EMBL/GenBank/DDBJ databases">
        <title>Pervasive Adenine N6-methylation of Active Genes in Fungi.</title>
        <authorList>
            <consortium name="DOE Joint Genome Institute"/>
            <person name="Mondo S.J."/>
            <person name="Dannebaum R.O."/>
            <person name="Kuo R.C."/>
            <person name="Labutti K."/>
            <person name="Haridas S."/>
            <person name="Kuo A."/>
            <person name="Salamov A."/>
            <person name="Ahrendt S.R."/>
            <person name="Lipzen A."/>
            <person name="Sullivan W."/>
            <person name="Andreopoulos W.B."/>
            <person name="Clum A."/>
            <person name="Lindquist E."/>
            <person name="Daum C."/>
            <person name="Ramamoorthy G.K."/>
            <person name="Gryganskyi A."/>
            <person name="Culley D."/>
            <person name="Magnuson J.K."/>
            <person name="James T.Y."/>
            <person name="O'Malley M.A."/>
            <person name="Stajich J.E."/>
            <person name="Spatafora J.W."/>
            <person name="Visel A."/>
            <person name="Grigoriev I.V."/>
        </authorList>
    </citation>
    <scope>NUCLEOTIDE SEQUENCE [LARGE SCALE GENOMIC DNA]</scope>
    <source>
        <strain evidence="7">finn</strain>
    </source>
</reference>
<keyword evidence="2 4" id="KW-0863">Zinc-finger</keyword>
<reference evidence="6 7" key="1">
    <citation type="submission" date="2016-08" db="EMBL/GenBank/DDBJ databases">
        <title>Genomes of anaerobic fungi encode conserved fungal cellulosomes for biomass hydrolysis.</title>
        <authorList>
            <consortium name="DOE Joint Genome Institute"/>
            <person name="Haitjema C.H."/>
            <person name="Gilmore S.P."/>
            <person name="Henske J.K."/>
            <person name="Solomon K.V."/>
            <person name="De Groot R."/>
            <person name="Kuo A."/>
            <person name="Mondo S.J."/>
            <person name="Salamov A.A."/>
            <person name="Labutti K."/>
            <person name="Zhao Z."/>
            <person name="Chiniquy J."/>
            <person name="Barry K."/>
            <person name="Brewer H.M."/>
            <person name="Purvine S.O."/>
            <person name="Wright A.T."/>
            <person name="Boxma B."/>
            <person name="Van Alen T."/>
            <person name="Hackstein J.H."/>
            <person name="Baker S.E."/>
            <person name="Grigoriev I.V."/>
            <person name="O'Malley M.A."/>
        </authorList>
    </citation>
    <scope>NUCLEOTIDE SEQUENCE [LARGE SCALE GENOMIC DNA]</scope>
    <source>
        <strain evidence="7">finn</strain>
    </source>
</reference>
<dbReference type="GO" id="GO:0003676">
    <property type="term" value="F:nucleic acid binding"/>
    <property type="evidence" value="ECO:0007669"/>
    <property type="project" value="InterPro"/>
</dbReference>
<comment type="caution">
    <text evidence="6">The sequence shown here is derived from an EMBL/GenBank/DDBJ whole genome shotgun (WGS) entry which is preliminary data.</text>
</comment>
<evidence type="ECO:0000256" key="2">
    <source>
        <dbReference type="ARBA" id="ARBA00022771"/>
    </source>
</evidence>
<keyword evidence="3" id="KW-0862">Zinc</keyword>
<proteinExistence type="predicted"/>
<sequence>MTKLTDEEIDDFFMNSPLFEEDRKKEKEEIERLEKMLIGNVNCPIVCKRCKTKNIELRSLQIRRTDEGPTLVYYCINCNKIAGFPGKENEDFVEDWIY</sequence>
<dbReference type="Proteomes" id="UP000193719">
    <property type="component" value="Unassembled WGS sequence"/>
</dbReference>
<evidence type="ECO:0000259" key="5">
    <source>
        <dbReference type="PROSITE" id="PS51133"/>
    </source>
</evidence>